<feature type="transmembrane region" description="Helical" evidence="1">
    <location>
        <begin position="263"/>
        <end position="287"/>
    </location>
</feature>
<feature type="transmembrane region" description="Helical" evidence="1">
    <location>
        <begin position="83"/>
        <end position="104"/>
    </location>
</feature>
<keyword evidence="1" id="KW-0472">Membrane</keyword>
<feature type="transmembrane region" description="Helical" evidence="1">
    <location>
        <begin position="116"/>
        <end position="136"/>
    </location>
</feature>
<feature type="transmembrane region" description="Helical" evidence="1">
    <location>
        <begin position="299"/>
        <end position="316"/>
    </location>
</feature>
<reference evidence="3" key="1">
    <citation type="submission" date="2025-08" db="UniProtKB">
        <authorList>
            <consortium name="RefSeq"/>
        </authorList>
    </citation>
    <scope>IDENTIFICATION</scope>
    <source>
        <tissue evidence="3">Whole sample</tissue>
    </source>
</reference>
<dbReference type="GeneID" id="111132273"/>
<accession>A0A8B8E838</accession>
<keyword evidence="2" id="KW-1185">Reference proteome</keyword>
<feature type="transmembrane region" description="Helical" evidence="1">
    <location>
        <begin position="6"/>
        <end position="25"/>
    </location>
</feature>
<name>A0A8B8E838_CRAVI</name>
<dbReference type="OrthoDB" id="6147090at2759"/>
<evidence type="ECO:0000256" key="1">
    <source>
        <dbReference type="SAM" id="Phobius"/>
    </source>
</evidence>
<keyword evidence="1" id="KW-1133">Transmembrane helix</keyword>
<evidence type="ECO:0000313" key="2">
    <source>
        <dbReference type="Proteomes" id="UP000694844"/>
    </source>
</evidence>
<sequence>MYFAAITVTLVLLGIIFGCAYLVSLRCGKASMSVVELSQCIKTIHLFVVVVCYLLNNRELVEFSTYQTVHIPQCHIKEVTNEMLLGTLPATVTVLAIVRLRVCLCKGNATKLVSKRFVVVLYSLEVLGSIFLWALLQTPELFINKDRFIDRLVHNETSENSFISLDTCYKHIREIHNSAVFYKWANIILCYILPVIIGICIYGKIILHVYQSATRVQMHAIMPITHPSTSISLIPSTHQPISMSSSTRLSNGYRNAINIHRSILGIVTGIVFSWVPACVVKIVSLISNDYLSNLYRAELLLVFVIFVIFPFEEGLFQTDKRKRIFSLLKRLLGKNSQSSLHEGMRHEVILIPKIENGVNTLLSSLQESDESATEEKGVVKHLSVNSSKASQHSLNSDQCQRTSIKSFDSCSSSSLYSRRRGFMVPSLSLSTNAGSENSSVFIISTPLSVDQHSPYLSSNGSFSPLFIKVNRERLQSQDSRNLSESFNCTPYSIRTFSFGSTLSYDCQESIGSGRKTSVSRARSKWRSFQRKISSSLKYNISDHSIE</sequence>
<dbReference type="AlphaFoldDB" id="A0A8B8E838"/>
<evidence type="ECO:0000313" key="3">
    <source>
        <dbReference type="RefSeq" id="XP_022335773.1"/>
    </source>
</evidence>
<dbReference type="Gene3D" id="1.20.1070.10">
    <property type="entry name" value="Rhodopsin 7-helix transmembrane proteins"/>
    <property type="match status" value="1"/>
</dbReference>
<protein>
    <submittedName>
        <fullName evidence="3">Uncharacterized protein LOC111132273</fullName>
    </submittedName>
</protein>
<dbReference type="Proteomes" id="UP000694844">
    <property type="component" value="Chromosome 5"/>
</dbReference>
<proteinExistence type="predicted"/>
<dbReference type="SUPFAM" id="SSF81321">
    <property type="entry name" value="Family A G protein-coupled receptor-like"/>
    <property type="match status" value="1"/>
</dbReference>
<dbReference type="KEGG" id="cvn:111132273"/>
<feature type="transmembrane region" description="Helical" evidence="1">
    <location>
        <begin position="184"/>
        <end position="207"/>
    </location>
</feature>
<gene>
    <name evidence="3" type="primary">LOC111132273</name>
</gene>
<keyword evidence="1" id="KW-0812">Transmembrane</keyword>
<dbReference type="RefSeq" id="XP_022335773.1">
    <property type="nucleotide sequence ID" value="XM_022480065.1"/>
</dbReference>
<organism evidence="2 3">
    <name type="scientific">Crassostrea virginica</name>
    <name type="common">Eastern oyster</name>
    <dbReference type="NCBI Taxonomy" id="6565"/>
    <lineage>
        <taxon>Eukaryota</taxon>
        <taxon>Metazoa</taxon>
        <taxon>Spiralia</taxon>
        <taxon>Lophotrochozoa</taxon>
        <taxon>Mollusca</taxon>
        <taxon>Bivalvia</taxon>
        <taxon>Autobranchia</taxon>
        <taxon>Pteriomorphia</taxon>
        <taxon>Ostreida</taxon>
        <taxon>Ostreoidea</taxon>
        <taxon>Ostreidae</taxon>
        <taxon>Crassostrea</taxon>
    </lineage>
</organism>